<dbReference type="Pfam" id="PF00805">
    <property type="entry name" value="Pentapeptide"/>
    <property type="match status" value="1"/>
</dbReference>
<dbReference type="SUPFAM" id="SSF141571">
    <property type="entry name" value="Pentapeptide repeat-like"/>
    <property type="match status" value="1"/>
</dbReference>
<dbReference type="Proteomes" id="UP000498740">
    <property type="component" value="Unassembled WGS sequence"/>
</dbReference>
<evidence type="ECO:0008006" key="4">
    <source>
        <dbReference type="Google" id="ProtNLM"/>
    </source>
</evidence>
<gene>
    <name evidence="2" type="ORF">Smic_85000</name>
</gene>
<evidence type="ECO:0000313" key="3">
    <source>
        <dbReference type="Proteomes" id="UP000498740"/>
    </source>
</evidence>
<dbReference type="InterPro" id="IPR001646">
    <property type="entry name" value="5peptide_repeat"/>
</dbReference>
<name>A0A7J0D6Y7_STRMI</name>
<organism evidence="2 3">
    <name type="scientific">Streptomyces microflavus</name>
    <name type="common">Streptomyces lipmanii</name>
    <dbReference type="NCBI Taxonomy" id="1919"/>
    <lineage>
        <taxon>Bacteria</taxon>
        <taxon>Bacillati</taxon>
        <taxon>Actinomycetota</taxon>
        <taxon>Actinomycetes</taxon>
        <taxon>Kitasatosporales</taxon>
        <taxon>Streptomycetaceae</taxon>
        <taxon>Streptomyces</taxon>
    </lineage>
</organism>
<sequence length="239" mass="26856">MGLDCSHSRAAAFIVLLVWAPWWFEGHHLRDRNGELVSSAGIIVTGFRTMLVAIAAGGFTAAGLYYTREKHRLERENFQHAQEQFAENQKQFEITIKMSADREAEQARIAREGQVTGRYVEAIKLLSSQDDTQRLGAIYSLERIMRDSEDDHDTVVTVLAAFVRQHAGIGLGVPRPDEPVQAAITVLGRRPMRREAARIDLRRTDLTGLDFERANFRRARFGGADLSAMCRVGVGVWCQ</sequence>
<dbReference type="Gene3D" id="2.160.20.80">
    <property type="entry name" value="E3 ubiquitin-protein ligase SopA"/>
    <property type="match status" value="1"/>
</dbReference>
<protein>
    <recommendedName>
        <fullName evidence="4">Pentapeptide repeat-containing protein</fullName>
    </recommendedName>
</protein>
<reference evidence="2 3" key="1">
    <citation type="submission" date="2020-05" db="EMBL/GenBank/DDBJ databases">
        <title>Whole genome shotgun sequence of Streptomyces microflavus NBRC 13062.</title>
        <authorList>
            <person name="Komaki H."/>
            <person name="Tamura T."/>
        </authorList>
    </citation>
    <scope>NUCLEOTIDE SEQUENCE [LARGE SCALE GENOMIC DNA]</scope>
    <source>
        <strain evidence="2 3">NBRC 13062</strain>
    </source>
</reference>
<feature type="transmembrane region" description="Helical" evidence="1">
    <location>
        <begin position="36"/>
        <end position="66"/>
    </location>
</feature>
<keyword evidence="1" id="KW-0812">Transmembrane</keyword>
<feature type="transmembrane region" description="Helical" evidence="1">
    <location>
        <begin position="7"/>
        <end position="24"/>
    </location>
</feature>
<dbReference type="AlphaFoldDB" id="A0A7J0D6Y7"/>
<keyword evidence="1" id="KW-0472">Membrane</keyword>
<evidence type="ECO:0000256" key="1">
    <source>
        <dbReference type="SAM" id="Phobius"/>
    </source>
</evidence>
<dbReference type="EMBL" id="BLWD01000004">
    <property type="protein sequence ID" value="GFN09944.1"/>
    <property type="molecule type" value="Genomic_DNA"/>
</dbReference>
<comment type="caution">
    <text evidence="2">The sequence shown here is derived from an EMBL/GenBank/DDBJ whole genome shotgun (WGS) entry which is preliminary data.</text>
</comment>
<keyword evidence="1" id="KW-1133">Transmembrane helix</keyword>
<proteinExistence type="predicted"/>
<evidence type="ECO:0000313" key="2">
    <source>
        <dbReference type="EMBL" id="GFN09944.1"/>
    </source>
</evidence>
<accession>A0A7J0D6Y7</accession>